<dbReference type="Proteomes" id="UP000309544">
    <property type="component" value="Unassembled WGS sequence"/>
</dbReference>
<evidence type="ECO:0000256" key="2">
    <source>
        <dbReference type="ARBA" id="ARBA00022679"/>
    </source>
</evidence>
<dbReference type="NCBIfam" id="TIGR00536">
    <property type="entry name" value="hemK_fam"/>
    <property type="match status" value="1"/>
</dbReference>
<feature type="binding site" evidence="4">
    <location>
        <begin position="200"/>
        <end position="203"/>
    </location>
    <ligand>
        <name>substrate</name>
    </ligand>
</feature>
<dbReference type="InterPro" id="IPR040758">
    <property type="entry name" value="PrmC_N"/>
</dbReference>
<dbReference type="SUPFAM" id="SSF53335">
    <property type="entry name" value="S-adenosyl-L-methionine-dependent methyltransferases"/>
    <property type="match status" value="1"/>
</dbReference>
<comment type="caution">
    <text evidence="7">The sequence shown here is derived from an EMBL/GenBank/DDBJ whole genome shotgun (WGS) entry which is preliminary data.</text>
</comment>
<feature type="domain" description="Methyltransferase" evidence="5">
    <location>
        <begin position="123"/>
        <end position="257"/>
    </location>
</feature>
<feature type="domain" description="Release factor glutamine methyltransferase N-terminal" evidence="6">
    <location>
        <begin position="11"/>
        <end position="81"/>
    </location>
</feature>
<comment type="caution">
    <text evidence="4">Lacks conserved residue(s) required for the propagation of feature annotation.</text>
</comment>
<evidence type="ECO:0000313" key="8">
    <source>
        <dbReference type="Proteomes" id="UP000309544"/>
    </source>
</evidence>
<dbReference type="InterPro" id="IPR050320">
    <property type="entry name" value="N5-glutamine_MTase"/>
</dbReference>
<dbReference type="PANTHER" id="PTHR18895">
    <property type="entry name" value="HEMK METHYLTRANSFERASE"/>
    <property type="match status" value="1"/>
</dbReference>
<proteinExistence type="inferred from homology"/>
<dbReference type="Gene3D" id="1.10.8.10">
    <property type="entry name" value="DNA helicase RuvA subunit, C-terminal domain"/>
    <property type="match status" value="1"/>
</dbReference>
<dbReference type="InterPro" id="IPR025714">
    <property type="entry name" value="Methyltranfer_dom"/>
</dbReference>
<dbReference type="CDD" id="cd02440">
    <property type="entry name" value="AdoMet_MTases"/>
    <property type="match status" value="1"/>
</dbReference>
<dbReference type="EMBL" id="VDCI01000002">
    <property type="protein sequence ID" value="TNJ37272.1"/>
    <property type="molecule type" value="Genomic_DNA"/>
</dbReference>
<evidence type="ECO:0000256" key="4">
    <source>
        <dbReference type="HAMAP-Rule" id="MF_02126"/>
    </source>
</evidence>
<accession>A0A5C4S2C4</accession>
<feature type="binding site" evidence="4">
    <location>
        <position position="200"/>
    </location>
    <ligand>
        <name>S-adenosyl-L-methionine</name>
        <dbReference type="ChEBI" id="CHEBI:59789"/>
    </ligand>
</feature>
<dbReference type="NCBIfam" id="TIGR03534">
    <property type="entry name" value="RF_mod_PrmC"/>
    <property type="match status" value="1"/>
</dbReference>
<feature type="binding site" evidence="4">
    <location>
        <begin position="130"/>
        <end position="134"/>
    </location>
    <ligand>
        <name>S-adenosyl-L-methionine</name>
        <dbReference type="ChEBI" id="CHEBI:59789"/>
    </ligand>
</feature>
<comment type="function">
    <text evidence="4">Methylates the class 1 translation termination release factors RF1/PrfA and RF2/PrfB on the glutamine residue of the universally conserved GGQ motif.</text>
</comment>
<dbReference type="InterPro" id="IPR004556">
    <property type="entry name" value="HemK-like"/>
</dbReference>
<dbReference type="Gene3D" id="3.40.50.150">
    <property type="entry name" value="Vaccinia Virus protein VP39"/>
    <property type="match status" value="1"/>
</dbReference>
<dbReference type="GO" id="GO:0003676">
    <property type="term" value="F:nucleic acid binding"/>
    <property type="evidence" value="ECO:0007669"/>
    <property type="project" value="InterPro"/>
</dbReference>
<keyword evidence="3 4" id="KW-0949">S-adenosyl-L-methionine</keyword>
<dbReference type="RefSeq" id="WP_068866610.1">
    <property type="nucleotide sequence ID" value="NZ_VDCI01000002.1"/>
</dbReference>
<sequence length="292" mass="32569">MQETKIWQLMDLLRTTAAWFEQKHVSEPRLSAELLLAHVLGEDRMQLYLQHDRPVSPGELDLYRELCRKRALGHPVQYLAGEQFFYGKRFLVDARVLIPRPETELVVEHGAAYLSRFHGGGEDISILDAGTGSGCIAITLALLIPTARIDAVDISDDALDVARENARQLGVDARISFSRDDLFSDSFLEGRGGYDMLVSNPPYIPDSEWDTLQPEVKLHEPRLALTVPDGNECYQALARHALRLLRPGGVLCFELHAAGASSVGEILEAAGYTDIDLEKDYSGHDRVMMARK</sequence>
<organism evidence="7 8">
    <name type="scientific">Prosthecochloris vibrioformis</name>
    <name type="common">Chlorobium vibrioforme</name>
    <dbReference type="NCBI Taxonomy" id="1098"/>
    <lineage>
        <taxon>Bacteria</taxon>
        <taxon>Pseudomonadati</taxon>
        <taxon>Chlorobiota</taxon>
        <taxon>Chlorobiia</taxon>
        <taxon>Chlorobiales</taxon>
        <taxon>Chlorobiaceae</taxon>
        <taxon>Prosthecochloris</taxon>
    </lineage>
</organism>
<dbReference type="AlphaFoldDB" id="A0A5C4S2C4"/>
<feature type="binding site" evidence="4">
    <location>
        <position position="153"/>
    </location>
    <ligand>
        <name>S-adenosyl-L-methionine</name>
        <dbReference type="ChEBI" id="CHEBI:59789"/>
    </ligand>
</feature>
<keyword evidence="1 4" id="KW-0489">Methyltransferase</keyword>
<evidence type="ECO:0000256" key="1">
    <source>
        <dbReference type="ARBA" id="ARBA00022603"/>
    </source>
</evidence>
<dbReference type="PROSITE" id="PS00092">
    <property type="entry name" value="N6_MTASE"/>
    <property type="match status" value="1"/>
</dbReference>
<dbReference type="InterPro" id="IPR019874">
    <property type="entry name" value="RF_methyltr_PrmC"/>
</dbReference>
<dbReference type="HAMAP" id="MF_02126">
    <property type="entry name" value="RF_methyltr_PrmC"/>
    <property type="match status" value="1"/>
</dbReference>
<gene>
    <name evidence="4 7" type="primary">prmC</name>
    <name evidence="7" type="ORF">FGF68_03350</name>
</gene>
<dbReference type="Pfam" id="PF13847">
    <property type="entry name" value="Methyltransf_31"/>
    <property type="match status" value="1"/>
</dbReference>
<comment type="similarity">
    <text evidence="4">Belongs to the protein N5-glutamine methyltransferase family. PrmC subfamily.</text>
</comment>
<evidence type="ECO:0000256" key="3">
    <source>
        <dbReference type="ARBA" id="ARBA00022691"/>
    </source>
</evidence>
<dbReference type="PRINTS" id="PR00507">
    <property type="entry name" value="N12N6MTFRASE"/>
</dbReference>
<evidence type="ECO:0000259" key="5">
    <source>
        <dbReference type="Pfam" id="PF13847"/>
    </source>
</evidence>
<dbReference type="PANTHER" id="PTHR18895:SF74">
    <property type="entry name" value="MTRF1L RELEASE FACTOR GLUTAMINE METHYLTRANSFERASE"/>
    <property type="match status" value="1"/>
</dbReference>
<name>A0A5C4S2C4_PROVB</name>
<protein>
    <recommendedName>
        <fullName evidence="4">Release factor glutamine methyltransferase</fullName>
        <shortName evidence="4">RF MTase</shortName>
        <ecNumber evidence="4">2.1.1.297</ecNumber>
    </recommendedName>
    <alternativeName>
        <fullName evidence="4">N5-glutamine methyltransferase PrmC</fullName>
    </alternativeName>
    <alternativeName>
        <fullName evidence="4">Protein-(glutamine-N5) MTase PrmC</fullName>
    </alternativeName>
    <alternativeName>
        <fullName evidence="4">Protein-glutamine N-methyltransferase PrmC</fullName>
    </alternativeName>
</protein>
<dbReference type="InterPro" id="IPR029063">
    <property type="entry name" value="SAM-dependent_MTases_sf"/>
</dbReference>
<dbReference type="InterPro" id="IPR002052">
    <property type="entry name" value="DNA_methylase_N6_adenine_CS"/>
</dbReference>
<keyword evidence="2 4" id="KW-0808">Transferase</keyword>
<dbReference type="GO" id="GO:0102559">
    <property type="term" value="F:peptide chain release factor N(5)-glutamine methyltransferase activity"/>
    <property type="evidence" value="ECO:0007669"/>
    <property type="project" value="UniProtKB-EC"/>
</dbReference>
<dbReference type="GO" id="GO:0032259">
    <property type="term" value="P:methylation"/>
    <property type="evidence" value="ECO:0007669"/>
    <property type="project" value="UniProtKB-KW"/>
</dbReference>
<comment type="catalytic activity">
    <reaction evidence="4">
        <text>L-glutaminyl-[peptide chain release factor] + S-adenosyl-L-methionine = N(5)-methyl-L-glutaminyl-[peptide chain release factor] + S-adenosyl-L-homocysteine + H(+)</text>
        <dbReference type="Rhea" id="RHEA:42896"/>
        <dbReference type="Rhea" id="RHEA-COMP:10271"/>
        <dbReference type="Rhea" id="RHEA-COMP:10272"/>
        <dbReference type="ChEBI" id="CHEBI:15378"/>
        <dbReference type="ChEBI" id="CHEBI:30011"/>
        <dbReference type="ChEBI" id="CHEBI:57856"/>
        <dbReference type="ChEBI" id="CHEBI:59789"/>
        <dbReference type="ChEBI" id="CHEBI:61891"/>
        <dbReference type="EC" id="2.1.1.297"/>
    </reaction>
</comment>
<evidence type="ECO:0000313" key="7">
    <source>
        <dbReference type="EMBL" id="TNJ37272.1"/>
    </source>
</evidence>
<dbReference type="Pfam" id="PF17827">
    <property type="entry name" value="PrmC_N"/>
    <property type="match status" value="1"/>
</dbReference>
<dbReference type="EC" id="2.1.1.297" evidence="4"/>
<keyword evidence="8" id="KW-1185">Reference proteome</keyword>
<evidence type="ECO:0000259" key="6">
    <source>
        <dbReference type="Pfam" id="PF17827"/>
    </source>
</evidence>
<reference evidence="7 8" key="1">
    <citation type="submission" date="2019-05" db="EMBL/GenBank/DDBJ databases">
        <title>Draft Whole-Genome sequence of the green sulfur bacterium Prosthecochloris vibrioformis DSM 260.</title>
        <authorList>
            <person name="Meyer T.E."/>
            <person name="Kyndt J.A."/>
        </authorList>
    </citation>
    <scope>NUCLEOTIDE SEQUENCE [LARGE SCALE GENOMIC DNA]</scope>
    <source>
        <strain evidence="7 8">DSM 260</strain>
    </source>
</reference>